<reference evidence="2" key="1">
    <citation type="submission" date="2022-10" db="EMBL/GenBank/DDBJ databases">
        <title>Determination and structural analysis of whole genome sequence of Sarocladium strictum F4-1.</title>
        <authorList>
            <person name="Hu L."/>
            <person name="Jiang Y."/>
        </authorList>
    </citation>
    <scope>NUCLEOTIDE SEQUENCE</scope>
    <source>
        <strain evidence="2">F4-1</strain>
    </source>
</reference>
<dbReference type="GO" id="GO:0048471">
    <property type="term" value="C:perinuclear region of cytoplasm"/>
    <property type="evidence" value="ECO:0007669"/>
    <property type="project" value="TreeGrafter"/>
</dbReference>
<sequence>MAAPQLAIAKAALSASLFRADPISLSRPSVEDFFSLLDTATAQCSRPNVQKCRAWIVEHITPSNARATALGKYLVAFSKSLDNQEATKPSAKRKRLHILYILNDTLHHTVIKQDDKKLEQALQSFIPSLVANAASYRGCPKHARKVEDLVALWEEKAYVSPTLVARLRDALTGGVSGSEDQEPQTALGATSLKIAKDAPFLLPSHHGDTSTPWFDLPASTWLPHLTPNSTKPMLPDLIKPIQLSSGPATKSLTEAVQELLSDVERIFSKGKQHDFSGNDVQQTDTNQLGEMVLLDELTGNVIGGETYYGWSRRFCEKMKERRRKQKLGNGIVDPCTTAAASRTIMLETTLFQQQIGP</sequence>
<name>A0AA39L437_SARSR</name>
<gene>
    <name evidence="2" type="ORF">NLU13_9687</name>
</gene>
<dbReference type="InterPro" id="IPR008942">
    <property type="entry name" value="ENTH_VHS"/>
</dbReference>
<feature type="domain" description="CID" evidence="1">
    <location>
        <begin position="25"/>
        <end position="175"/>
    </location>
</feature>
<dbReference type="GO" id="GO:0006874">
    <property type="term" value="P:intracellular calcium ion homeostasis"/>
    <property type="evidence" value="ECO:0007669"/>
    <property type="project" value="TreeGrafter"/>
</dbReference>
<evidence type="ECO:0000259" key="1">
    <source>
        <dbReference type="PROSITE" id="PS51391"/>
    </source>
</evidence>
<dbReference type="PANTHER" id="PTHR12323">
    <property type="entry name" value="SR-RELATED CTD ASSOCIATED FACTOR 6"/>
    <property type="match status" value="1"/>
</dbReference>
<dbReference type="PANTHER" id="PTHR12323:SF0">
    <property type="entry name" value="CALCIUM HOMEOSTASIS ENDOPLASMIC RETICULUM PROTEIN"/>
    <property type="match status" value="1"/>
</dbReference>
<evidence type="ECO:0000313" key="2">
    <source>
        <dbReference type="EMBL" id="KAK0383776.1"/>
    </source>
</evidence>
<keyword evidence="3" id="KW-1185">Reference proteome</keyword>
<dbReference type="Proteomes" id="UP001175261">
    <property type="component" value="Unassembled WGS sequence"/>
</dbReference>
<protein>
    <recommendedName>
        <fullName evidence="1">CID domain-containing protein</fullName>
    </recommendedName>
</protein>
<dbReference type="InterPro" id="IPR006569">
    <property type="entry name" value="CID_dom"/>
</dbReference>
<accession>A0AA39L437</accession>
<dbReference type="EMBL" id="JAPDFR010000009">
    <property type="protein sequence ID" value="KAK0383776.1"/>
    <property type="molecule type" value="Genomic_DNA"/>
</dbReference>
<organism evidence="2 3">
    <name type="scientific">Sarocladium strictum</name>
    <name type="common">Black bundle disease fungus</name>
    <name type="synonym">Acremonium strictum</name>
    <dbReference type="NCBI Taxonomy" id="5046"/>
    <lineage>
        <taxon>Eukaryota</taxon>
        <taxon>Fungi</taxon>
        <taxon>Dikarya</taxon>
        <taxon>Ascomycota</taxon>
        <taxon>Pezizomycotina</taxon>
        <taxon>Sordariomycetes</taxon>
        <taxon>Hypocreomycetidae</taxon>
        <taxon>Hypocreales</taxon>
        <taxon>Sarocladiaceae</taxon>
        <taxon>Sarocladium</taxon>
    </lineage>
</organism>
<evidence type="ECO:0000313" key="3">
    <source>
        <dbReference type="Proteomes" id="UP001175261"/>
    </source>
</evidence>
<dbReference type="PROSITE" id="PS51391">
    <property type="entry name" value="CID"/>
    <property type="match status" value="1"/>
</dbReference>
<dbReference type="Pfam" id="PF04818">
    <property type="entry name" value="CID"/>
    <property type="match status" value="1"/>
</dbReference>
<comment type="caution">
    <text evidence="2">The sequence shown here is derived from an EMBL/GenBank/DDBJ whole genome shotgun (WGS) entry which is preliminary data.</text>
</comment>
<dbReference type="Gene3D" id="1.25.40.90">
    <property type="match status" value="1"/>
</dbReference>
<dbReference type="AlphaFoldDB" id="A0AA39L437"/>
<proteinExistence type="predicted"/>